<evidence type="ECO:0000313" key="1">
    <source>
        <dbReference type="EMBL" id="SFF58419.1"/>
    </source>
</evidence>
<dbReference type="AlphaFoldDB" id="A0A1I2JW52"/>
<protein>
    <submittedName>
        <fullName evidence="1">Uncharacterized protein</fullName>
    </submittedName>
</protein>
<dbReference type="EMBL" id="FOOG01000002">
    <property type="protein sequence ID" value="SFF58419.1"/>
    <property type="molecule type" value="Genomic_DNA"/>
</dbReference>
<proteinExistence type="predicted"/>
<dbReference type="OrthoDB" id="9801392at2"/>
<name>A0A1I2JW52_9BACI</name>
<keyword evidence="2" id="KW-1185">Reference proteome</keyword>
<gene>
    <name evidence="1" type="ORF">SAMN05216353_102178</name>
</gene>
<sequence>MIDPSELPLEIVRDFQVFLNYIDEEKVTVTKTKGYMQRKHCYQLNQRFEVQNTGVTEKNDQIYYTRVHLFYYLALNGKLMTRKGNRLILLDRAAEFYRFSNLQKYLFLLETLWIDTDWAVFTEHEKAIYGSVIEACGGVLSQPPEQEIEVTFGKFAVSIYQMGHMVPVLSYFGLWNYTLSEKMESVKQNIHPASIQTTKVGWKLLQTLLLTRPVSIWNVPARRHEGEWLVTPGRYPEGGNSLMFVEEMVAAEYGLHFSQGDEDERFTDRFKGLFGTNELYPMFPRR</sequence>
<organism evidence="1 2">
    <name type="scientific">Halobacillus alkaliphilus</name>
    <dbReference type="NCBI Taxonomy" id="396056"/>
    <lineage>
        <taxon>Bacteria</taxon>
        <taxon>Bacillati</taxon>
        <taxon>Bacillota</taxon>
        <taxon>Bacilli</taxon>
        <taxon>Bacillales</taxon>
        <taxon>Bacillaceae</taxon>
        <taxon>Halobacillus</taxon>
    </lineage>
</organism>
<reference evidence="2" key="1">
    <citation type="submission" date="2016-10" db="EMBL/GenBank/DDBJ databases">
        <authorList>
            <person name="Varghese N."/>
            <person name="Submissions S."/>
        </authorList>
    </citation>
    <scope>NUCLEOTIDE SEQUENCE [LARGE SCALE GENOMIC DNA]</scope>
    <source>
        <strain evidence="2">FP5</strain>
    </source>
</reference>
<accession>A0A1I2JW52</accession>
<dbReference type="Proteomes" id="UP000198897">
    <property type="component" value="Unassembled WGS sequence"/>
</dbReference>
<evidence type="ECO:0000313" key="2">
    <source>
        <dbReference type="Proteomes" id="UP000198897"/>
    </source>
</evidence>
<dbReference type="RefSeq" id="WP_089749770.1">
    <property type="nucleotide sequence ID" value="NZ_FOOG01000002.1"/>
</dbReference>